<dbReference type="Proteomes" id="UP001501303">
    <property type="component" value="Unassembled WGS sequence"/>
</dbReference>
<dbReference type="EMBL" id="BAAAMJ010000032">
    <property type="protein sequence ID" value="GAA1921253.1"/>
    <property type="molecule type" value="Genomic_DNA"/>
</dbReference>
<gene>
    <name evidence="1" type="ORF">GCM10009716_32290</name>
</gene>
<accession>A0ABN2PJV3</accession>
<organism evidence="1 2">
    <name type="scientific">Streptomyces sodiiphilus</name>
    <dbReference type="NCBI Taxonomy" id="226217"/>
    <lineage>
        <taxon>Bacteria</taxon>
        <taxon>Bacillati</taxon>
        <taxon>Actinomycetota</taxon>
        <taxon>Actinomycetes</taxon>
        <taxon>Kitasatosporales</taxon>
        <taxon>Streptomycetaceae</taxon>
        <taxon>Streptomyces</taxon>
    </lineage>
</organism>
<protein>
    <submittedName>
        <fullName evidence="1">Uncharacterized protein</fullName>
    </submittedName>
</protein>
<name>A0ABN2PJV3_9ACTN</name>
<sequence length="82" mass="9143">MAAVEDDPNIVPIAREEIVDRLTWAAKSRCGMTVEEVLRQHRSGKLDDPGALTDVLILLHLLPSDDPLLAGQSDERSREQLR</sequence>
<evidence type="ECO:0000313" key="1">
    <source>
        <dbReference type="EMBL" id="GAA1921253.1"/>
    </source>
</evidence>
<proteinExistence type="predicted"/>
<keyword evidence="2" id="KW-1185">Reference proteome</keyword>
<evidence type="ECO:0000313" key="2">
    <source>
        <dbReference type="Proteomes" id="UP001501303"/>
    </source>
</evidence>
<reference evidence="1 2" key="1">
    <citation type="journal article" date="2019" name="Int. J. Syst. Evol. Microbiol.">
        <title>The Global Catalogue of Microorganisms (GCM) 10K type strain sequencing project: providing services to taxonomists for standard genome sequencing and annotation.</title>
        <authorList>
            <consortium name="The Broad Institute Genomics Platform"/>
            <consortium name="The Broad Institute Genome Sequencing Center for Infectious Disease"/>
            <person name="Wu L."/>
            <person name="Ma J."/>
        </authorList>
    </citation>
    <scope>NUCLEOTIDE SEQUENCE [LARGE SCALE GENOMIC DNA]</scope>
    <source>
        <strain evidence="1 2">JCM 13581</strain>
    </source>
</reference>
<comment type="caution">
    <text evidence="1">The sequence shown here is derived from an EMBL/GenBank/DDBJ whole genome shotgun (WGS) entry which is preliminary data.</text>
</comment>